<evidence type="ECO:0000256" key="5">
    <source>
        <dbReference type="ARBA" id="ARBA00023136"/>
    </source>
</evidence>
<feature type="domain" description="V-type proton ATPase subunit S1/VOA1 transmembrane" evidence="9">
    <location>
        <begin position="267"/>
        <end position="304"/>
    </location>
</feature>
<evidence type="ECO:0000256" key="3">
    <source>
        <dbReference type="ARBA" id="ARBA00022692"/>
    </source>
</evidence>
<keyword evidence="3 6" id="KW-0812">Transmembrane</keyword>
<dbReference type="Pfam" id="PF05827">
    <property type="entry name" value="VAS1_LD"/>
    <property type="match status" value="1"/>
</dbReference>
<dbReference type="FunFam" id="2.40.160.110:FF:000003">
    <property type="entry name" value="ATPase H+ transporting accessory protein 1"/>
    <property type="match status" value="1"/>
</dbReference>
<feature type="transmembrane region" description="Helical" evidence="6">
    <location>
        <begin position="272"/>
        <end position="296"/>
    </location>
</feature>
<feature type="signal peptide" evidence="7">
    <location>
        <begin position="1"/>
        <end position="21"/>
    </location>
</feature>
<dbReference type="GO" id="GO:0098588">
    <property type="term" value="C:bounding membrane of organelle"/>
    <property type="evidence" value="ECO:0007669"/>
    <property type="project" value="UniProtKB-ARBA"/>
</dbReference>
<evidence type="ECO:0000256" key="4">
    <source>
        <dbReference type="ARBA" id="ARBA00022989"/>
    </source>
</evidence>
<evidence type="ECO:0000256" key="6">
    <source>
        <dbReference type="SAM" id="Phobius"/>
    </source>
</evidence>
<comment type="caution">
    <text evidence="10">The sequence shown here is derived from an EMBL/GenBank/DDBJ whole genome shotgun (WGS) entry which is preliminary data.</text>
</comment>
<evidence type="ECO:0000313" key="11">
    <source>
        <dbReference type="Proteomes" id="UP000700334"/>
    </source>
</evidence>
<dbReference type="Pfam" id="PF20520">
    <property type="entry name" value="Ac45-VOA1_TM"/>
    <property type="match status" value="1"/>
</dbReference>
<reference evidence="10" key="1">
    <citation type="journal article" date="2021" name="Evol. Appl.">
        <title>The genome of the Pyrenean desman and the effects of bottlenecks and inbreeding on the genomic landscape of an endangered species.</title>
        <authorList>
            <person name="Escoda L."/>
            <person name="Castresana J."/>
        </authorList>
    </citation>
    <scope>NUCLEOTIDE SEQUENCE</scope>
    <source>
        <strain evidence="10">IBE-C5619</strain>
    </source>
</reference>
<dbReference type="PANTHER" id="PTHR12471">
    <property type="entry name" value="VACUOLAR ATP SYNTHASE SUBUNIT S1"/>
    <property type="match status" value="1"/>
</dbReference>
<evidence type="ECO:0000256" key="2">
    <source>
        <dbReference type="ARBA" id="ARBA00009037"/>
    </source>
</evidence>
<keyword evidence="5 6" id="KW-0472">Membrane</keyword>
<dbReference type="GO" id="GO:0033176">
    <property type="term" value="C:proton-transporting V-type ATPase complex"/>
    <property type="evidence" value="ECO:0007669"/>
    <property type="project" value="TreeGrafter"/>
</dbReference>
<dbReference type="GO" id="GO:0001671">
    <property type="term" value="F:ATPase activator activity"/>
    <property type="evidence" value="ECO:0007669"/>
    <property type="project" value="TreeGrafter"/>
</dbReference>
<dbReference type="PANTHER" id="PTHR12471:SF3">
    <property type="entry name" value="ATPASE, H+ TRANSPORTING, LYSOSOMAL ACCESSORY PROTEIN 1-LIKE"/>
    <property type="match status" value="1"/>
</dbReference>
<gene>
    <name evidence="10" type="ORF">J0S82_006521</name>
</gene>
<evidence type="ECO:0000256" key="1">
    <source>
        <dbReference type="ARBA" id="ARBA00004167"/>
    </source>
</evidence>
<evidence type="ECO:0000259" key="8">
    <source>
        <dbReference type="Pfam" id="PF05827"/>
    </source>
</evidence>
<name>A0A8J6BS11_GALPY</name>
<protein>
    <submittedName>
        <fullName evidence="10">V-type proton ATPase subunit S1-like protein</fullName>
    </submittedName>
</protein>
<comment type="similarity">
    <text evidence="2">Belongs to the vacuolar ATPase subunit S1 family.</text>
</comment>
<keyword evidence="11" id="KW-1185">Reference proteome</keyword>
<feature type="chain" id="PRO_5035261523" evidence="7">
    <location>
        <begin position="22"/>
        <end position="347"/>
    </location>
</feature>
<dbReference type="EMBL" id="JAGFMF010011381">
    <property type="protein sequence ID" value="KAG8524659.1"/>
    <property type="molecule type" value="Genomic_DNA"/>
</dbReference>
<dbReference type="AlphaFoldDB" id="A0A8J6BS11"/>
<keyword evidence="7" id="KW-0732">Signal</keyword>
<evidence type="ECO:0000256" key="7">
    <source>
        <dbReference type="SAM" id="SignalP"/>
    </source>
</evidence>
<organism evidence="10 11">
    <name type="scientific">Galemys pyrenaicus</name>
    <name type="common">Iberian desman</name>
    <name type="synonym">Pyrenean desman</name>
    <dbReference type="NCBI Taxonomy" id="202257"/>
    <lineage>
        <taxon>Eukaryota</taxon>
        <taxon>Metazoa</taxon>
        <taxon>Chordata</taxon>
        <taxon>Craniata</taxon>
        <taxon>Vertebrata</taxon>
        <taxon>Euteleostomi</taxon>
        <taxon>Mammalia</taxon>
        <taxon>Eutheria</taxon>
        <taxon>Laurasiatheria</taxon>
        <taxon>Eulipotyphla</taxon>
        <taxon>Talpidae</taxon>
        <taxon>Galemys</taxon>
    </lineage>
</organism>
<dbReference type="InterPro" id="IPR046755">
    <property type="entry name" value="VAS1_LD"/>
</dbReference>
<evidence type="ECO:0000259" key="9">
    <source>
        <dbReference type="Pfam" id="PF20520"/>
    </source>
</evidence>
<dbReference type="Proteomes" id="UP000700334">
    <property type="component" value="Unassembled WGS sequence"/>
</dbReference>
<dbReference type="GO" id="GO:0030659">
    <property type="term" value="C:cytoplasmic vesicle membrane"/>
    <property type="evidence" value="ECO:0007669"/>
    <property type="project" value="UniProtKB-ARBA"/>
</dbReference>
<evidence type="ECO:0000313" key="10">
    <source>
        <dbReference type="EMBL" id="KAG8524659.1"/>
    </source>
</evidence>
<accession>A0A8J6BS11</accession>
<dbReference type="Gene3D" id="2.40.160.110">
    <property type="match status" value="1"/>
</dbReference>
<comment type="subcellular location">
    <subcellularLocation>
        <location evidence="1">Membrane</location>
        <topology evidence="1">Single-pass membrane protein</topology>
    </subcellularLocation>
</comment>
<sequence length="347" mass="39550">MGRKILFSFSLIFLCMGFSLTLDHILARKNVSFISRTSSNKEVFINNEQENNSDMKPTQNFTMIPITQVTQAFNYSLNRQRHLEKESWNTFSHHSPFNVSTNGIPCILFWAKRITIKFKNQTQLDLTEEAFGQNATVDAGNSKCSEESATLFLKFGDAENAKGLALRFTFTNYNKLALQSWFSLHQVEIIFNNSVQATFNATGIYAPASYSYHCQRVSSLQRYDALLLPNDVDEMSSLWEVTFVDFQIQGFTINGGQFAKARDCASSFSPAILIGLAMSLILLLVLAYALHMLIYLRYLDRHYDFIGSPARFPQLKAQDAAEEKELLRSQGVECYELKNQQICKIYV</sequence>
<dbReference type="InterPro" id="IPR008388">
    <property type="entry name" value="Ac45_acc_su"/>
</dbReference>
<feature type="domain" description="V-type proton ATPase subunit S1 luminal" evidence="8">
    <location>
        <begin position="105"/>
        <end position="251"/>
    </location>
</feature>
<dbReference type="GO" id="GO:0012505">
    <property type="term" value="C:endomembrane system"/>
    <property type="evidence" value="ECO:0007669"/>
    <property type="project" value="UniProtKB-ARBA"/>
</dbReference>
<keyword evidence="4 6" id="KW-1133">Transmembrane helix</keyword>
<dbReference type="GO" id="GO:0030641">
    <property type="term" value="P:regulation of cellular pH"/>
    <property type="evidence" value="ECO:0007669"/>
    <property type="project" value="TreeGrafter"/>
</dbReference>
<proteinExistence type="inferred from homology"/>
<dbReference type="InterPro" id="IPR046756">
    <property type="entry name" value="VAS1/VOA1_TM"/>
</dbReference>
<dbReference type="OrthoDB" id="9442153at2759"/>